<dbReference type="Proteomes" id="UP000620064">
    <property type="component" value="Unassembled WGS sequence"/>
</dbReference>
<gene>
    <name evidence="3" type="ORF">GCM10010992_22300</name>
</gene>
<dbReference type="EMBL" id="BMLV01000005">
    <property type="protein sequence ID" value="GGP05594.1"/>
    <property type="molecule type" value="Genomic_DNA"/>
</dbReference>
<feature type="domain" description="Thioredoxin" evidence="2">
    <location>
        <begin position="326"/>
        <end position="474"/>
    </location>
</feature>
<dbReference type="InterPro" id="IPR050553">
    <property type="entry name" value="Thioredoxin_ResA/DsbE_sf"/>
</dbReference>
<sequence>MKKYFLLLFFAILIISCSKGGKVTISGNLQNARPLERIEIIETTGIATLPVANFGTDAKGNFSQTIEIPKNGVYIITYGGSSGFIYLKGGDKVDIKADAIMFPMTMQISGDAKGNTEFLTESQKYINEYLSKINQSVVTKNETDFLKELEKYKTEISKELDKIADTKKPDSDVKKLSKNELDVTLLRISSQYEALHGQATNNPNYKPSDKLKDFQKSLENEKFVENMATYRNYLLSKYGAEFQKYFQANQTPAPNSNVEIFAKFLDTKKDISDKVKDYLLATVATQFDLQPNNPKVPEIMKVLNSKVKSESMKADLKKVEEAIYGLPVGTDYSKTELVKLDGKKSSLSELKGKPTVAVFYASWNPYINQSVVPVLKEMVKFYGAKINFAFVDLDDTQDQFKKTANAMFKDIKGVNFYGEKGMNSEIAKQFAVYGFKMPSFVILDKDGKISGRTYFNIGDPQFVDALNKASGLMPPSVLPNQNQQMMPPPPPPVEEHSANDGHNHK</sequence>
<name>A0ABQ2NND0_9FLAO</name>
<dbReference type="InterPro" id="IPR036249">
    <property type="entry name" value="Thioredoxin-like_sf"/>
</dbReference>
<reference evidence="4" key="1">
    <citation type="journal article" date="2019" name="Int. J. Syst. Evol. Microbiol.">
        <title>The Global Catalogue of Microorganisms (GCM) 10K type strain sequencing project: providing services to taxonomists for standard genome sequencing and annotation.</title>
        <authorList>
            <consortium name="The Broad Institute Genomics Platform"/>
            <consortium name="The Broad Institute Genome Sequencing Center for Infectious Disease"/>
            <person name="Wu L."/>
            <person name="Ma J."/>
        </authorList>
    </citation>
    <scope>NUCLEOTIDE SEQUENCE [LARGE SCALE GENOMIC DNA]</scope>
    <source>
        <strain evidence="4">CGMCC 1.7656</strain>
    </source>
</reference>
<dbReference type="SUPFAM" id="SSF52833">
    <property type="entry name" value="Thioredoxin-like"/>
    <property type="match status" value="1"/>
</dbReference>
<feature type="region of interest" description="Disordered" evidence="1">
    <location>
        <begin position="473"/>
        <end position="505"/>
    </location>
</feature>
<keyword evidence="4" id="KW-1185">Reference proteome</keyword>
<feature type="compositionally biased region" description="Basic and acidic residues" evidence="1">
    <location>
        <begin position="493"/>
        <end position="505"/>
    </location>
</feature>
<accession>A0ABQ2NND0</accession>
<dbReference type="PROSITE" id="PS51352">
    <property type="entry name" value="THIOREDOXIN_2"/>
    <property type="match status" value="1"/>
</dbReference>
<dbReference type="CDD" id="cd02966">
    <property type="entry name" value="TlpA_like_family"/>
    <property type="match status" value="1"/>
</dbReference>
<dbReference type="Pfam" id="PF13905">
    <property type="entry name" value="Thioredoxin_8"/>
    <property type="match status" value="1"/>
</dbReference>
<protein>
    <recommendedName>
        <fullName evidence="2">Thioredoxin domain-containing protein</fullName>
    </recommendedName>
</protein>
<evidence type="ECO:0000313" key="4">
    <source>
        <dbReference type="Proteomes" id="UP000620064"/>
    </source>
</evidence>
<evidence type="ECO:0000313" key="3">
    <source>
        <dbReference type="EMBL" id="GGP05594.1"/>
    </source>
</evidence>
<dbReference type="PANTHER" id="PTHR42852">
    <property type="entry name" value="THIOL:DISULFIDE INTERCHANGE PROTEIN DSBE"/>
    <property type="match status" value="1"/>
</dbReference>
<organism evidence="3 4">
    <name type="scientific">Cloacibacterium rupense</name>
    <dbReference type="NCBI Taxonomy" id="517423"/>
    <lineage>
        <taxon>Bacteria</taxon>
        <taxon>Pseudomonadati</taxon>
        <taxon>Bacteroidota</taxon>
        <taxon>Flavobacteriia</taxon>
        <taxon>Flavobacteriales</taxon>
        <taxon>Weeksellaceae</taxon>
    </lineage>
</organism>
<evidence type="ECO:0000259" key="2">
    <source>
        <dbReference type="PROSITE" id="PS51352"/>
    </source>
</evidence>
<dbReference type="InterPro" id="IPR012336">
    <property type="entry name" value="Thioredoxin-like_fold"/>
</dbReference>
<comment type="caution">
    <text evidence="3">The sequence shown here is derived from an EMBL/GenBank/DDBJ whole genome shotgun (WGS) entry which is preliminary data.</text>
</comment>
<proteinExistence type="predicted"/>
<dbReference type="PROSITE" id="PS51257">
    <property type="entry name" value="PROKAR_LIPOPROTEIN"/>
    <property type="match status" value="1"/>
</dbReference>
<evidence type="ECO:0000256" key="1">
    <source>
        <dbReference type="SAM" id="MobiDB-lite"/>
    </source>
</evidence>
<dbReference type="Gene3D" id="3.40.30.10">
    <property type="entry name" value="Glutaredoxin"/>
    <property type="match status" value="1"/>
</dbReference>
<dbReference type="PANTHER" id="PTHR42852:SF17">
    <property type="entry name" value="THIOREDOXIN-LIKE PROTEIN HI_1115"/>
    <property type="match status" value="1"/>
</dbReference>
<dbReference type="InterPro" id="IPR013766">
    <property type="entry name" value="Thioredoxin_domain"/>
</dbReference>
<dbReference type="RefSeq" id="WP_188618207.1">
    <property type="nucleotide sequence ID" value="NZ_BMLV01000005.1"/>
</dbReference>